<dbReference type="Proteomes" id="UP000030019">
    <property type="component" value="Unassembled WGS sequence"/>
</dbReference>
<evidence type="ECO:0000313" key="1">
    <source>
        <dbReference type="EMBL" id="KGM36492.1"/>
    </source>
</evidence>
<name>A0A0A0DHP5_9STRE</name>
<evidence type="ECO:0000313" key="2">
    <source>
        <dbReference type="Proteomes" id="UP000030019"/>
    </source>
</evidence>
<dbReference type="RefSeq" id="WP_037617936.1">
    <property type="nucleotide sequence ID" value="NZ_JPEN01000102.1"/>
</dbReference>
<accession>A0A0A0DHP5</accession>
<dbReference type="EMBL" id="JPEN01000102">
    <property type="protein sequence ID" value="KGM36492.1"/>
    <property type="molecule type" value="Genomic_DNA"/>
</dbReference>
<evidence type="ECO:0008006" key="3">
    <source>
        <dbReference type="Google" id="ProtNLM"/>
    </source>
</evidence>
<dbReference type="STRING" id="176090.SSIN_1755"/>
<dbReference type="PATRIC" id="fig|176090.4.peg.1702"/>
<sequence>MGRAALQAQLHKLSKDFSTVTANILELESVKSTLSGVSTEITYELTDYDTVKTSYNLAGTSYEQETSNEEKLLKDASTKYEEHKTNTLSKLTIKIDELKSEAAGLRFGMNALSYEIANTEED</sequence>
<keyword evidence="2" id="KW-1185">Reference proteome</keyword>
<protein>
    <recommendedName>
        <fullName evidence="3">DUF5082 domain-containing protein</fullName>
    </recommendedName>
</protein>
<proteinExistence type="predicted"/>
<comment type="caution">
    <text evidence="1">The sequence shown here is derived from an EMBL/GenBank/DDBJ whole genome shotgun (WGS) entry which is preliminary data.</text>
</comment>
<reference evidence="1 2" key="1">
    <citation type="submission" date="2014-06" db="EMBL/GenBank/DDBJ databases">
        <authorList>
            <person name="Teng J.L."/>
            <person name="Huang Y."/>
            <person name="Tse H."/>
            <person name="Lau S.K."/>
            <person name="Woo P.C."/>
        </authorList>
    </citation>
    <scope>NUCLEOTIDE SEQUENCE [LARGE SCALE GENOMIC DNA]</scope>
    <source>
        <strain evidence="1 2">HKU4</strain>
    </source>
</reference>
<gene>
    <name evidence="1" type="ORF">SSIN_1755</name>
</gene>
<organism evidence="1 2">
    <name type="scientific">Streptococcus sinensis</name>
    <dbReference type="NCBI Taxonomy" id="176090"/>
    <lineage>
        <taxon>Bacteria</taxon>
        <taxon>Bacillati</taxon>
        <taxon>Bacillota</taxon>
        <taxon>Bacilli</taxon>
        <taxon>Lactobacillales</taxon>
        <taxon>Streptococcaceae</taxon>
        <taxon>Streptococcus</taxon>
    </lineage>
</organism>
<dbReference type="AlphaFoldDB" id="A0A0A0DHP5"/>